<keyword evidence="2" id="KW-0472">Membrane</keyword>
<feature type="coiled-coil region" evidence="1">
    <location>
        <begin position="34"/>
        <end position="78"/>
    </location>
</feature>
<dbReference type="EMBL" id="OBEL01000006">
    <property type="protein sequence ID" value="SNZ20962.1"/>
    <property type="molecule type" value="Genomic_DNA"/>
</dbReference>
<dbReference type="RefSeq" id="WP_097155337.1">
    <property type="nucleotide sequence ID" value="NZ_OBEL01000006.1"/>
</dbReference>
<keyword evidence="4" id="KW-1185">Reference proteome</keyword>
<sequence length="81" mass="9614">MTDKKREPWHLDKRVPVALILTLMFQTFGAIWWAATMSERMNSLEREVQSREGQDRRLTRLETTVENIEKIAQRIADKIDN</sequence>
<dbReference type="Proteomes" id="UP000219439">
    <property type="component" value="Unassembled WGS sequence"/>
</dbReference>
<accession>A0A285PGV5</accession>
<dbReference type="AlphaFoldDB" id="A0A285PGV5"/>
<keyword evidence="1" id="KW-0175">Coiled coil</keyword>
<gene>
    <name evidence="3" type="ORF">SAMN06265368_4076</name>
</gene>
<keyword evidence="2" id="KW-0812">Transmembrane</keyword>
<evidence type="ECO:0000256" key="1">
    <source>
        <dbReference type="SAM" id="Coils"/>
    </source>
</evidence>
<name>A0A285PGV5_9HYPH</name>
<dbReference type="OrthoDB" id="8450457at2"/>
<proteinExistence type="predicted"/>
<keyword evidence="2" id="KW-1133">Transmembrane helix</keyword>
<evidence type="ECO:0000256" key="2">
    <source>
        <dbReference type="SAM" id="Phobius"/>
    </source>
</evidence>
<reference evidence="3 4" key="1">
    <citation type="submission" date="2017-09" db="EMBL/GenBank/DDBJ databases">
        <authorList>
            <person name="Ehlers B."/>
            <person name="Leendertz F.H."/>
        </authorList>
    </citation>
    <scope>NUCLEOTIDE SEQUENCE [LARGE SCALE GENOMIC DNA]</scope>
    <source>
        <strain evidence="3 4">DSM 18289</strain>
    </source>
</reference>
<protein>
    <submittedName>
        <fullName evidence="3">Uncharacterized protein</fullName>
    </submittedName>
</protein>
<evidence type="ECO:0000313" key="3">
    <source>
        <dbReference type="EMBL" id="SNZ20962.1"/>
    </source>
</evidence>
<organism evidence="3 4">
    <name type="scientific">Cohaesibacter gelatinilyticus</name>
    <dbReference type="NCBI Taxonomy" id="372072"/>
    <lineage>
        <taxon>Bacteria</taxon>
        <taxon>Pseudomonadati</taxon>
        <taxon>Pseudomonadota</taxon>
        <taxon>Alphaproteobacteria</taxon>
        <taxon>Hyphomicrobiales</taxon>
        <taxon>Cohaesibacteraceae</taxon>
    </lineage>
</organism>
<evidence type="ECO:0000313" key="4">
    <source>
        <dbReference type="Proteomes" id="UP000219439"/>
    </source>
</evidence>
<feature type="transmembrane region" description="Helical" evidence="2">
    <location>
        <begin position="15"/>
        <end position="35"/>
    </location>
</feature>